<name>A0ABQ3FW91_9BURK</name>
<comment type="caution">
    <text evidence="2">The sequence shown here is derived from an EMBL/GenBank/DDBJ whole genome shotgun (WGS) entry which is preliminary data.</text>
</comment>
<proteinExistence type="predicted"/>
<evidence type="ECO:0000313" key="2">
    <source>
        <dbReference type="EMBL" id="GHC72027.1"/>
    </source>
</evidence>
<sequence length="108" mass="11225">MRGLRSGRGEQPRGHKLGFTSRTIWDLTLQLCEGEGQIDLAGTVHPSIAPEIAFGPAATQPTAASGLVDVENTLSPICADAGPLPRAGPGRPRKAWPVRAPPGGRAPN</sequence>
<accession>A0ABQ3FW91</accession>
<evidence type="ECO:0000313" key="3">
    <source>
        <dbReference type="Proteomes" id="UP000626210"/>
    </source>
</evidence>
<evidence type="ECO:0000256" key="1">
    <source>
        <dbReference type="SAM" id="MobiDB-lite"/>
    </source>
</evidence>
<reference evidence="3" key="1">
    <citation type="journal article" date="2019" name="Int. J. Syst. Evol. Microbiol.">
        <title>The Global Catalogue of Microorganisms (GCM) 10K type strain sequencing project: providing services to taxonomists for standard genome sequencing and annotation.</title>
        <authorList>
            <consortium name="The Broad Institute Genomics Platform"/>
            <consortium name="The Broad Institute Genome Sequencing Center for Infectious Disease"/>
            <person name="Wu L."/>
            <person name="Ma J."/>
        </authorList>
    </citation>
    <scope>NUCLEOTIDE SEQUENCE [LARGE SCALE GENOMIC DNA]</scope>
    <source>
        <strain evidence="3">KCTC 23314</strain>
    </source>
</reference>
<keyword evidence="3" id="KW-1185">Reference proteome</keyword>
<protein>
    <submittedName>
        <fullName evidence="2">Uncharacterized protein</fullName>
    </submittedName>
</protein>
<organism evidence="2 3">
    <name type="scientific">Pseudorhodoferax aquiterrae</name>
    <dbReference type="NCBI Taxonomy" id="747304"/>
    <lineage>
        <taxon>Bacteria</taxon>
        <taxon>Pseudomonadati</taxon>
        <taxon>Pseudomonadota</taxon>
        <taxon>Betaproteobacteria</taxon>
        <taxon>Burkholderiales</taxon>
        <taxon>Comamonadaceae</taxon>
    </lineage>
</organism>
<feature type="region of interest" description="Disordered" evidence="1">
    <location>
        <begin position="81"/>
        <end position="108"/>
    </location>
</feature>
<dbReference type="Proteomes" id="UP000626210">
    <property type="component" value="Unassembled WGS sequence"/>
</dbReference>
<dbReference type="EMBL" id="BMYK01000002">
    <property type="protein sequence ID" value="GHC72027.1"/>
    <property type="molecule type" value="Genomic_DNA"/>
</dbReference>
<feature type="compositionally biased region" description="Low complexity" evidence="1">
    <location>
        <begin position="81"/>
        <end position="90"/>
    </location>
</feature>
<gene>
    <name evidence="2" type="ORF">GCM10007320_07600</name>
</gene>